<dbReference type="PRINTS" id="PR01837">
    <property type="entry name" value="MGTCSAPBPROT"/>
</dbReference>
<dbReference type="InterPro" id="IPR049177">
    <property type="entry name" value="MgtC_SapB_SrpB_YhiD_N"/>
</dbReference>
<accession>A0AAJ1UCU0</accession>
<evidence type="ECO:0000256" key="1">
    <source>
        <dbReference type="ARBA" id="ARBA00004651"/>
    </source>
</evidence>
<feature type="transmembrane region" description="Helical" evidence="7">
    <location>
        <begin position="117"/>
        <end position="150"/>
    </location>
</feature>
<feature type="transmembrane region" description="Helical" evidence="7">
    <location>
        <begin position="12"/>
        <end position="34"/>
    </location>
</feature>
<evidence type="ECO:0000256" key="2">
    <source>
        <dbReference type="ARBA" id="ARBA00009298"/>
    </source>
</evidence>
<dbReference type="InterPro" id="IPR003416">
    <property type="entry name" value="MgtC/SapB/SrpB/YhiD_fam"/>
</dbReference>
<keyword evidence="7" id="KW-0997">Cell inner membrane</keyword>
<dbReference type="Pfam" id="PF02308">
    <property type="entry name" value="MgtC"/>
    <property type="match status" value="1"/>
</dbReference>
<keyword evidence="10" id="KW-1185">Reference proteome</keyword>
<keyword evidence="6 7" id="KW-0472">Membrane</keyword>
<organism evidence="9 10">
    <name type="scientific">Rhodalgimonas zhirmunskyi</name>
    <dbReference type="NCBI Taxonomy" id="2964767"/>
    <lineage>
        <taxon>Bacteria</taxon>
        <taxon>Pseudomonadati</taxon>
        <taxon>Pseudomonadota</taxon>
        <taxon>Alphaproteobacteria</taxon>
        <taxon>Rhodobacterales</taxon>
        <taxon>Roseobacteraceae</taxon>
        <taxon>Rhodalgimonas</taxon>
    </lineage>
</organism>
<reference evidence="9" key="1">
    <citation type="submission" date="2022-07" db="EMBL/GenBank/DDBJ databases">
        <authorList>
            <person name="Otstavnykh N."/>
            <person name="Isaeva M."/>
            <person name="Bystritskaya E."/>
        </authorList>
    </citation>
    <scope>NUCLEOTIDE SEQUENCE</scope>
    <source>
        <strain evidence="9">10Alg 79</strain>
    </source>
</reference>
<dbReference type="PANTHER" id="PTHR33778">
    <property type="entry name" value="PROTEIN MGTC"/>
    <property type="match status" value="1"/>
</dbReference>
<dbReference type="EMBL" id="JANFFA010000001">
    <property type="protein sequence ID" value="MDQ2093522.1"/>
    <property type="molecule type" value="Genomic_DNA"/>
</dbReference>
<evidence type="ECO:0000256" key="5">
    <source>
        <dbReference type="ARBA" id="ARBA00022989"/>
    </source>
</evidence>
<proteinExistence type="inferred from homology"/>
<keyword evidence="4 7" id="KW-0812">Transmembrane</keyword>
<dbReference type="GO" id="GO:0005886">
    <property type="term" value="C:plasma membrane"/>
    <property type="evidence" value="ECO:0007669"/>
    <property type="project" value="UniProtKB-SubCell"/>
</dbReference>
<evidence type="ECO:0000259" key="8">
    <source>
        <dbReference type="Pfam" id="PF02308"/>
    </source>
</evidence>
<keyword evidence="3" id="KW-1003">Cell membrane</keyword>
<dbReference type="PANTHER" id="PTHR33778:SF1">
    <property type="entry name" value="MAGNESIUM TRANSPORTER YHID-RELATED"/>
    <property type="match status" value="1"/>
</dbReference>
<comment type="subcellular location">
    <subcellularLocation>
        <location evidence="7">Cell inner membrane</location>
        <topology evidence="7">Multi-pass membrane protein</topology>
    </subcellularLocation>
    <subcellularLocation>
        <location evidence="1">Cell membrane</location>
        <topology evidence="1">Multi-pass membrane protein</topology>
    </subcellularLocation>
</comment>
<evidence type="ECO:0000256" key="4">
    <source>
        <dbReference type="ARBA" id="ARBA00022692"/>
    </source>
</evidence>
<evidence type="ECO:0000256" key="7">
    <source>
        <dbReference type="RuleBase" id="RU365041"/>
    </source>
</evidence>
<evidence type="ECO:0000313" key="9">
    <source>
        <dbReference type="EMBL" id="MDQ2093522.1"/>
    </source>
</evidence>
<evidence type="ECO:0000256" key="3">
    <source>
        <dbReference type="ARBA" id="ARBA00022475"/>
    </source>
</evidence>
<dbReference type="RefSeq" id="WP_317625108.1">
    <property type="nucleotide sequence ID" value="NZ_JANFFA010000001.1"/>
</dbReference>
<evidence type="ECO:0000313" key="10">
    <source>
        <dbReference type="Proteomes" id="UP001227162"/>
    </source>
</evidence>
<name>A0AAJ1UCU0_9RHOB</name>
<evidence type="ECO:0000256" key="6">
    <source>
        <dbReference type="ARBA" id="ARBA00023136"/>
    </source>
</evidence>
<feature type="transmembrane region" description="Helical" evidence="7">
    <location>
        <begin position="46"/>
        <end position="65"/>
    </location>
</feature>
<comment type="similarity">
    <text evidence="2 7">Belongs to the MgtC/SapB family.</text>
</comment>
<feature type="domain" description="MgtC/SapB/SrpB/YhiD N-terminal" evidence="8">
    <location>
        <begin position="25"/>
        <end position="155"/>
    </location>
</feature>
<sequence>MWQQITDEFGASFSAVPASLAFTRLLIAVVLSAIVGFERELQGKPAGLRTHILVAVAACLFVLVGQELSSIPFGNAGEQRHDPLRMIEAVTAGVAFLAAGVIFTSGGKVQNLTTGASLWLCGAIGLGCGAGSTLLAAMATGLVVAVLLLLRQVEKALGTYEQPRQDRVED</sequence>
<dbReference type="AlphaFoldDB" id="A0AAJ1UCU0"/>
<reference evidence="9" key="2">
    <citation type="submission" date="2023-04" db="EMBL/GenBank/DDBJ databases">
        <title>'Rhodoalgimonas zhirmunskyi' gen. nov., isolated from a red alga.</title>
        <authorList>
            <person name="Nedashkovskaya O.I."/>
            <person name="Otstavnykh N.Y."/>
            <person name="Bystritskaya E.P."/>
            <person name="Balabanova L.A."/>
            <person name="Isaeva M.P."/>
        </authorList>
    </citation>
    <scope>NUCLEOTIDE SEQUENCE</scope>
    <source>
        <strain evidence="9">10Alg 79</strain>
    </source>
</reference>
<protein>
    <recommendedName>
        <fullName evidence="7">Protein MgtC</fullName>
    </recommendedName>
</protein>
<comment type="caution">
    <text evidence="9">The sequence shown here is derived from an EMBL/GenBank/DDBJ whole genome shotgun (WGS) entry which is preliminary data.</text>
</comment>
<gene>
    <name evidence="9" type="ORF">NOI20_05315</name>
</gene>
<keyword evidence="5 7" id="KW-1133">Transmembrane helix</keyword>
<feature type="transmembrane region" description="Helical" evidence="7">
    <location>
        <begin position="86"/>
        <end position="105"/>
    </location>
</feature>
<dbReference type="Proteomes" id="UP001227162">
    <property type="component" value="Unassembled WGS sequence"/>
</dbReference>